<dbReference type="Gene3D" id="3.90.1720.10">
    <property type="entry name" value="endopeptidase domain like (from Nostoc punctiforme)"/>
    <property type="match status" value="1"/>
</dbReference>
<evidence type="ECO:0000256" key="4">
    <source>
        <dbReference type="ARBA" id="ARBA00022807"/>
    </source>
</evidence>
<feature type="signal peptide" evidence="7">
    <location>
        <begin position="1"/>
        <end position="26"/>
    </location>
</feature>
<evidence type="ECO:0000313" key="9">
    <source>
        <dbReference type="EMBL" id="MFC4753459.1"/>
    </source>
</evidence>
<dbReference type="PANTHER" id="PTHR47359">
    <property type="entry name" value="PEPTIDOGLYCAN DL-ENDOPEPTIDASE CWLO"/>
    <property type="match status" value="1"/>
</dbReference>
<name>A0ABV9PLV8_9ACTN</name>
<evidence type="ECO:0000256" key="7">
    <source>
        <dbReference type="SAM" id="SignalP"/>
    </source>
</evidence>
<evidence type="ECO:0000256" key="1">
    <source>
        <dbReference type="ARBA" id="ARBA00007074"/>
    </source>
</evidence>
<comment type="caution">
    <text evidence="9">The sequence shown here is derived from an EMBL/GenBank/DDBJ whole genome shotgun (WGS) entry which is preliminary data.</text>
</comment>
<feature type="chain" id="PRO_5045220368" evidence="7">
    <location>
        <begin position="27"/>
        <end position="379"/>
    </location>
</feature>
<evidence type="ECO:0000256" key="2">
    <source>
        <dbReference type="ARBA" id="ARBA00022670"/>
    </source>
</evidence>
<keyword evidence="4" id="KW-0788">Thiol protease</keyword>
<keyword evidence="7" id="KW-0732">Signal</keyword>
<dbReference type="RefSeq" id="WP_344989969.1">
    <property type="nucleotide sequence ID" value="NZ_BAABCD010000008.1"/>
</dbReference>
<proteinExistence type="inferred from homology"/>
<reference evidence="10" key="1">
    <citation type="journal article" date="2019" name="Int. J. Syst. Evol. Microbiol.">
        <title>The Global Catalogue of Microorganisms (GCM) 10K type strain sequencing project: providing services to taxonomists for standard genome sequencing and annotation.</title>
        <authorList>
            <consortium name="The Broad Institute Genomics Platform"/>
            <consortium name="The Broad Institute Genome Sequencing Center for Infectious Disease"/>
            <person name="Wu L."/>
            <person name="Ma J."/>
        </authorList>
    </citation>
    <scope>NUCLEOTIDE SEQUENCE [LARGE SCALE GENOMIC DNA]</scope>
    <source>
        <strain evidence="10">JCM 11882</strain>
    </source>
</reference>
<comment type="similarity">
    <text evidence="1">Belongs to the peptidase C40 family.</text>
</comment>
<evidence type="ECO:0000313" key="10">
    <source>
        <dbReference type="Proteomes" id="UP001595836"/>
    </source>
</evidence>
<accession>A0ABV9PLV8</accession>
<dbReference type="InterPro" id="IPR000064">
    <property type="entry name" value="NLP_P60_dom"/>
</dbReference>
<dbReference type="Proteomes" id="UP001595836">
    <property type="component" value="Unassembled WGS sequence"/>
</dbReference>
<evidence type="ECO:0000256" key="6">
    <source>
        <dbReference type="SAM" id="MobiDB-lite"/>
    </source>
</evidence>
<keyword evidence="5" id="KW-0175">Coiled coil</keyword>
<feature type="domain" description="NlpC/P60" evidence="8">
    <location>
        <begin position="265"/>
        <end position="379"/>
    </location>
</feature>
<dbReference type="Pfam" id="PF00877">
    <property type="entry name" value="NLPC_P60"/>
    <property type="match status" value="1"/>
</dbReference>
<evidence type="ECO:0000259" key="8">
    <source>
        <dbReference type="PROSITE" id="PS51935"/>
    </source>
</evidence>
<organism evidence="9 10">
    <name type="scientific">Dietzia aurantiaca</name>
    <dbReference type="NCBI Taxonomy" id="983873"/>
    <lineage>
        <taxon>Bacteria</taxon>
        <taxon>Bacillati</taxon>
        <taxon>Actinomycetota</taxon>
        <taxon>Actinomycetes</taxon>
        <taxon>Mycobacteriales</taxon>
        <taxon>Dietziaceae</taxon>
        <taxon>Dietzia</taxon>
    </lineage>
</organism>
<protein>
    <submittedName>
        <fullName evidence="9">NlpC/P60 family protein</fullName>
    </submittedName>
</protein>
<keyword evidence="2" id="KW-0645">Protease</keyword>
<feature type="coiled-coil region" evidence="5">
    <location>
        <begin position="203"/>
        <end position="237"/>
    </location>
</feature>
<keyword evidence="10" id="KW-1185">Reference proteome</keyword>
<dbReference type="EMBL" id="JBHSHP010000005">
    <property type="protein sequence ID" value="MFC4753459.1"/>
    <property type="molecule type" value="Genomic_DNA"/>
</dbReference>
<evidence type="ECO:0000256" key="5">
    <source>
        <dbReference type="SAM" id="Coils"/>
    </source>
</evidence>
<dbReference type="PROSITE" id="PS51935">
    <property type="entry name" value="NLPC_P60"/>
    <property type="match status" value="1"/>
</dbReference>
<evidence type="ECO:0000256" key="3">
    <source>
        <dbReference type="ARBA" id="ARBA00022801"/>
    </source>
</evidence>
<gene>
    <name evidence="9" type="ORF">ACFO7U_01525</name>
</gene>
<feature type="region of interest" description="Disordered" evidence="6">
    <location>
        <begin position="31"/>
        <end position="70"/>
    </location>
</feature>
<dbReference type="InterPro" id="IPR051794">
    <property type="entry name" value="PG_Endopeptidase_C40"/>
</dbReference>
<keyword evidence="3" id="KW-0378">Hydrolase</keyword>
<dbReference type="InterPro" id="IPR038765">
    <property type="entry name" value="Papain-like_cys_pep_sf"/>
</dbReference>
<dbReference type="SUPFAM" id="SSF54001">
    <property type="entry name" value="Cysteine proteinases"/>
    <property type="match status" value="1"/>
</dbReference>
<sequence>MTRSLIAAVGAATVALSLTFGAVASAQPALPAPQAPADAVPSDEPRGGGDQLAGGAETDDSPLAGGIGDLADAGEDLAELSRLSEESGALGEELHLARAELERSVADRDRLERAAGVAAAAAAAADGTARRDQSLVDHLAAMRYRGGDTGATRAAVLAESPRDLVHRLDALSRLSGATTTALDASRAASVEAARLRENANGAADAARVVAEDTRKRMEELDRRSDEMRVRMDEVRRRVDALSDSQRALWIGGPMVPEGYVAPPVDGINSAALRTALTRLGAPYSWGATGPSEFDCSGLMVWSYAREGKTLPRSSQAQAAAGAPVAPADMQPGDLVIYYPGATHVGMYAGDGLVLHAPTYGVPVKLEKVDAMPISGIRRY</sequence>
<dbReference type="PANTHER" id="PTHR47359:SF3">
    <property type="entry name" value="NLP_P60 DOMAIN-CONTAINING PROTEIN-RELATED"/>
    <property type="match status" value="1"/>
</dbReference>